<reference evidence="1" key="1">
    <citation type="submission" date="2014-09" db="EMBL/GenBank/DDBJ databases">
        <authorList>
            <person name="Magalhaes I.L.F."/>
            <person name="Oliveira U."/>
            <person name="Santos F.R."/>
            <person name="Vidigal T.H.D.A."/>
            <person name="Brescovit A.D."/>
            <person name="Santos A.J."/>
        </authorList>
    </citation>
    <scope>NUCLEOTIDE SEQUENCE</scope>
    <source>
        <tissue evidence="1">Shoot tissue taken approximately 20 cm above the soil surface</tissue>
    </source>
</reference>
<sequence>MCPVFITQPIRYLASILGYLKYFYCQTTGRLLLSIRTSARDIFCLFYSLE</sequence>
<dbReference type="AlphaFoldDB" id="A0A0A9AXA8"/>
<reference evidence="1" key="2">
    <citation type="journal article" date="2015" name="Data Brief">
        <title>Shoot transcriptome of the giant reed, Arundo donax.</title>
        <authorList>
            <person name="Barrero R.A."/>
            <person name="Guerrero F.D."/>
            <person name="Moolhuijzen P."/>
            <person name="Goolsby J.A."/>
            <person name="Tidwell J."/>
            <person name="Bellgard S.E."/>
            <person name="Bellgard M.I."/>
        </authorList>
    </citation>
    <scope>NUCLEOTIDE SEQUENCE</scope>
    <source>
        <tissue evidence="1">Shoot tissue taken approximately 20 cm above the soil surface</tissue>
    </source>
</reference>
<name>A0A0A9AXA8_ARUDO</name>
<accession>A0A0A9AXA8</accession>
<proteinExistence type="predicted"/>
<protein>
    <submittedName>
        <fullName evidence="1">Uncharacterized protein</fullName>
    </submittedName>
</protein>
<organism evidence="1">
    <name type="scientific">Arundo donax</name>
    <name type="common">Giant reed</name>
    <name type="synonym">Donax arundinaceus</name>
    <dbReference type="NCBI Taxonomy" id="35708"/>
    <lineage>
        <taxon>Eukaryota</taxon>
        <taxon>Viridiplantae</taxon>
        <taxon>Streptophyta</taxon>
        <taxon>Embryophyta</taxon>
        <taxon>Tracheophyta</taxon>
        <taxon>Spermatophyta</taxon>
        <taxon>Magnoliopsida</taxon>
        <taxon>Liliopsida</taxon>
        <taxon>Poales</taxon>
        <taxon>Poaceae</taxon>
        <taxon>PACMAD clade</taxon>
        <taxon>Arundinoideae</taxon>
        <taxon>Arundineae</taxon>
        <taxon>Arundo</taxon>
    </lineage>
</organism>
<dbReference type="EMBL" id="GBRH01244350">
    <property type="protein sequence ID" value="JAD53545.1"/>
    <property type="molecule type" value="Transcribed_RNA"/>
</dbReference>
<evidence type="ECO:0000313" key="1">
    <source>
        <dbReference type="EMBL" id="JAD53545.1"/>
    </source>
</evidence>